<proteinExistence type="predicted"/>
<comment type="caution">
    <text evidence="1">The sequence shown here is derived from an EMBL/GenBank/DDBJ whole genome shotgun (WGS) entry which is preliminary data.</text>
</comment>
<organism evidence="1 2">
    <name type="scientific">Acaulospora colombiana</name>
    <dbReference type="NCBI Taxonomy" id="27376"/>
    <lineage>
        <taxon>Eukaryota</taxon>
        <taxon>Fungi</taxon>
        <taxon>Fungi incertae sedis</taxon>
        <taxon>Mucoromycota</taxon>
        <taxon>Glomeromycotina</taxon>
        <taxon>Glomeromycetes</taxon>
        <taxon>Diversisporales</taxon>
        <taxon>Acaulosporaceae</taxon>
        <taxon>Acaulospora</taxon>
    </lineage>
</organism>
<dbReference type="EMBL" id="CAJVPT010000846">
    <property type="protein sequence ID" value="CAG8451506.1"/>
    <property type="molecule type" value="Genomic_DNA"/>
</dbReference>
<sequence length="82" mass="9782">MLRDANTLEIAYRESFVNPIIPKAFEDVNDKIRFQTYSRVMDYYINLQEISRKAQEYNPSNENLLEASPPKKHQQKQDPDNY</sequence>
<evidence type="ECO:0000313" key="2">
    <source>
        <dbReference type="Proteomes" id="UP000789525"/>
    </source>
</evidence>
<dbReference type="Proteomes" id="UP000789525">
    <property type="component" value="Unassembled WGS sequence"/>
</dbReference>
<protein>
    <submittedName>
        <fullName evidence="1">4780_t:CDS:1</fullName>
    </submittedName>
</protein>
<reference evidence="1" key="1">
    <citation type="submission" date="2021-06" db="EMBL/GenBank/DDBJ databases">
        <authorList>
            <person name="Kallberg Y."/>
            <person name="Tangrot J."/>
            <person name="Rosling A."/>
        </authorList>
    </citation>
    <scope>NUCLEOTIDE SEQUENCE</scope>
    <source>
        <strain evidence="1">CL356</strain>
    </source>
</reference>
<evidence type="ECO:0000313" key="1">
    <source>
        <dbReference type="EMBL" id="CAG8451506.1"/>
    </source>
</evidence>
<gene>
    <name evidence="1" type="ORF">ACOLOM_LOCUS771</name>
</gene>
<accession>A0ACA9K4D2</accession>
<name>A0ACA9K4D2_9GLOM</name>
<keyword evidence="2" id="KW-1185">Reference proteome</keyword>